<dbReference type="AlphaFoldDB" id="A0A087UXA2"/>
<protein>
    <submittedName>
        <fullName evidence="1">Uncharacterized protein</fullName>
    </submittedName>
</protein>
<dbReference type="OrthoDB" id="6429438at2759"/>
<dbReference type="Proteomes" id="UP000054359">
    <property type="component" value="Unassembled WGS sequence"/>
</dbReference>
<organism evidence="1 2">
    <name type="scientific">Stegodyphus mimosarum</name>
    <name type="common">African social velvet spider</name>
    <dbReference type="NCBI Taxonomy" id="407821"/>
    <lineage>
        <taxon>Eukaryota</taxon>
        <taxon>Metazoa</taxon>
        <taxon>Ecdysozoa</taxon>
        <taxon>Arthropoda</taxon>
        <taxon>Chelicerata</taxon>
        <taxon>Arachnida</taxon>
        <taxon>Araneae</taxon>
        <taxon>Araneomorphae</taxon>
        <taxon>Entelegynae</taxon>
        <taxon>Eresoidea</taxon>
        <taxon>Eresidae</taxon>
        <taxon>Stegodyphus</taxon>
    </lineage>
</organism>
<accession>A0A087UXA2</accession>
<dbReference type="EMBL" id="KK122137">
    <property type="protein sequence ID" value="KFM81991.1"/>
    <property type="molecule type" value="Genomic_DNA"/>
</dbReference>
<feature type="non-terminal residue" evidence="1">
    <location>
        <position position="85"/>
    </location>
</feature>
<name>A0A087UXA2_STEMI</name>
<evidence type="ECO:0000313" key="1">
    <source>
        <dbReference type="EMBL" id="KFM81991.1"/>
    </source>
</evidence>
<gene>
    <name evidence="1" type="ORF">X975_18914</name>
</gene>
<reference evidence="1 2" key="1">
    <citation type="submission" date="2013-11" db="EMBL/GenBank/DDBJ databases">
        <title>Genome sequencing of Stegodyphus mimosarum.</title>
        <authorList>
            <person name="Bechsgaard J."/>
        </authorList>
    </citation>
    <scope>NUCLEOTIDE SEQUENCE [LARGE SCALE GENOMIC DNA]</scope>
</reference>
<proteinExistence type="predicted"/>
<sequence>MMTIMEALKQAESQFKLFLGPLESSDDIISFSSSPIYRCIIIKRFENVRSREPESFWKITVVDKDGGVIYDNVCIPSRSQVPVKP</sequence>
<keyword evidence="2" id="KW-1185">Reference proteome</keyword>
<evidence type="ECO:0000313" key="2">
    <source>
        <dbReference type="Proteomes" id="UP000054359"/>
    </source>
</evidence>